<gene>
    <name evidence="4" type="ORF">E6K75_06285</name>
</gene>
<dbReference type="PROSITE" id="PS01096">
    <property type="entry name" value="PPIC_PPIASE_1"/>
    <property type="match status" value="1"/>
</dbReference>
<dbReference type="Proteomes" id="UP000320913">
    <property type="component" value="Unassembled WGS sequence"/>
</dbReference>
<dbReference type="Pfam" id="PF13145">
    <property type="entry name" value="Rotamase_2"/>
    <property type="match status" value="1"/>
</dbReference>
<dbReference type="EMBL" id="VBOV01000154">
    <property type="protein sequence ID" value="TMQ57792.1"/>
    <property type="molecule type" value="Genomic_DNA"/>
</dbReference>
<dbReference type="InterPro" id="IPR050245">
    <property type="entry name" value="PrsA_foldase"/>
</dbReference>
<sequence>MTSQIRDTVTIAVVDGIPIQKLQWDRLAEPYFKEVEARAGRALTEEEKAILRKNVFQELVRERLWVADAKRRGFTATEGELDTRLQRNDFFKTAGKFDPAKFRAFKYSPETNYRLIVEQVRNAVLLDKYVAWMRTRYAVPESELRKEFQSRTAQAALRYLWLTPDAVSIEPQADAGRIRAYYEAHPEEFQSPEEARLTYIRVPLEAAGHSDSLRSAVELQARMAAKVLLAAIQAGRSAETVAKEYGGFQDTGVFRVGDPVRGLGRSDALVEAIKAARPKQWLPEPLRFGTFFIIARLEEHREPKARPFRDVVGLAKRRADAELRVAEGDSLARVDYAARPEHYRVPRLRAMVLARGTASFVDSRPVADRDVSRALERIRKSSGMSDTAHAWADSILKSLPDLVRKERELDQAFRVLGDAASRLRRGEGPEEVARRFAMTLDPVTLYRGQPPERPLLLEGSLLDSLYAMSPGTVVGPRVLRDSVFVARVIERNDRFQPPYEAVRQQALAEVEAKRRETMERAARSWFEGHRDRYATPQRWAFDYVLFRKMKADSAPVPEDSIRVYYETHKPEFIVPARARVRHVLIGFRPGSGPGARSAARVKALDVLRRAKAGEDFETLAKEYSDDRGSAAKGGDLGEITRGQVVKEFGDAAFALRPGELSPVVETQFGFHVIRMEGTTPERLRTLDDSRAEIRGVLGESLVDTHASQAAWAFARSAGGPGARFEELAKAHGGMAASGPVAPGETALGIGPIPELKERIASLAKRRNRPSRTWSWRSGARSRIRSTRRSGAI</sequence>
<feature type="compositionally biased region" description="Basic residues" evidence="2">
    <location>
        <begin position="779"/>
        <end position="792"/>
    </location>
</feature>
<name>A0A538T2D9_UNCEI</name>
<evidence type="ECO:0000256" key="2">
    <source>
        <dbReference type="SAM" id="MobiDB-lite"/>
    </source>
</evidence>
<proteinExistence type="predicted"/>
<dbReference type="GO" id="GO:0003755">
    <property type="term" value="F:peptidyl-prolyl cis-trans isomerase activity"/>
    <property type="evidence" value="ECO:0007669"/>
    <property type="project" value="UniProtKB-KW"/>
</dbReference>
<feature type="domain" description="PpiC" evidence="3">
    <location>
        <begin position="575"/>
        <end position="677"/>
    </location>
</feature>
<dbReference type="InterPro" id="IPR023058">
    <property type="entry name" value="PPIase_PpiC_CS"/>
</dbReference>
<evidence type="ECO:0000256" key="1">
    <source>
        <dbReference type="PROSITE-ProRule" id="PRU00278"/>
    </source>
</evidence>
<evidence type="ECO:0000313" key="5">
    <source>
        <dbReference type="Proteomes" id="UP000320913"/>
    </source>
</evidence>
<dbReference type="Pfam" id="PF13624">
    <property type="entry name" value="SurA_N_3"/>
    <property type="match status" value="1"/>
</dbReference>
<comment type="caution">
    <text evidence="4">The sequence shown here is derived from an EMBL/GenBank/DDBJ whole genome shotgun (WGS) entry which is preliminary data.</text>
</comment>
<keyword evidence="1" id="KW-0413">Isomerase</keyword>
<dbReference type="InterPro" id="IPR000297">
    <property type="entry name" value="PPIase_PpiC"/>
</dbReference>
<dbReference type="InterPro" id="IPR046357">
    <property type="entry name" value="PPIase_dom_sf"/>
</dbReference>
<evidence type="ECO:0000259" key="3">
    <source>
        <dbReference type="PROSITE" id="PS50198"/>
    </source>
</evidence>
<dbReference type="AlphaFoldDB" id="A0A538T2D9"/>
<dbReference type="Gene3D" id="1.10.4030.10">
    <property type="entry name" value="Porin chaperone SurA, peptide-binding domain"/>
    <property type="match status" value="1"/>
</dbReference>
<dbReference type="PROSITE" id="PS50198">
    <property type="entry name" value="PPIC_PPIASE_2"/>
    <property type="match status" value="1"/>
</dbReference>
<evidence type="ECO:0000313" key="4">
    <source>
        <dbReference type="EMBL" id="TMQ57792.1"/>
    </source>
</evidence>
<dbReference type="PANTHER" id="PTHR47245">
    <property type="entry name" value="PEPTIDYLPROLYL ISOMERASE"/>
    <property type="match status" value="1"/>
</dbReference>
<reference evidence="4 5" key="1">
    <citation type="journal article" date="2019" name="Nat. Microbiol.">
        <title>Mediterranean grassland soil C-N compound turnover is dependent on rainfall and depth, and is mediated by genomically divergent microorganisms.</title>
        <authorList>
            <person name="Diamond S."/>
            <person name="Andeer P.F."/>
            <person name="Li Z."/>
            <person name="Crits-Christoph A."/>
            <person name="Burstein D."/>
            <person name="Anantharaman K."/>
            <person name="Lane K.R."/>
            <person name="Thomas B.C."/>
            <person name="Pan C."/>
            <person name="Northen T.R."/>
            <person name="Banfield J.F."/>
        </authorList>
    </citation>
    <scope>NUCLEOTIDE SEQUENCE [LARGE SCALE GENOMIC DNA]</scope>
    <source>
        <strain evidence="4">WS_5</strain>
    </source>
</reference>
<dbReference type="Gene3D" id="3.10.50.40">
    <property type="match status" value="1"/>
</dbReference>
<feature type="region of interest" description="Disordered" evidence="2">
    <location>
        <begin position="773"/>
        <end position="792"/>
    </location>
</feature>
<keyword evidence="1" id="KW-0697">Rotamase</keyword>
<protein>
    <recommendedName>
        <fullName evidence="3">PpiC domain-containing protein</fullName>
    </recommendedName>
</protein>
<dbReference type="Pfam" id="PF00639">
    <property type="entry name" value="Rotamase"/>
    <property type="match status" value="1"/>
</dbReference>
<dbReference type="InterPro" id="IPR027304">
    <property type="entry name" value="Trigger_fact/SurA_dom_sf"/>
</dbReference>
<organism evidence="4 5">
    <name type="scientific">Eiseniibacteriota bacterium</name>
    <dbReference type="NCBI Taxonomy" id="2212470"/>
    <lineage>
        <taxon>Bacteria</taxon>
        <taxon>Candidatus Eiseniibacteriota</taxon>
    </lineage>
</organism>
<dbReference type="SUPFAM" id="SSF109998">
    <property type="entry name" value="Triger factor/SurA peptide-binding domain-like"/>
    <property type="match status" value="1"/>
</dbReference>
<accession>A0A538T2D9</accession>
<dbReference type="SUPFAM" id="SSF54534">
    <property type="entry name" value="FKBP-like"/>
    <property type="match status" value="1"/>
</dbReference>
<dbReference type="PANTHER" id="PTHR47245:SF2">
    <property type="entry name" value="PEPTIDYL-PROLYL CIS-TRANS ISOMERASE HP_0175-RELATED"/>
    <property type="match status" value="1"/>
</dbReference>